<feature type="compositionally biased region" description="Basic and acidic residues" evidence="1">
    <location>
        <begin position="1008"/>
        <end position="1021"/>
    </location>
</feature>
<feature type="compositionally biased region" description="Acidic residues" evidence="1">
    <location>
        <begin position="309"/>
        <end position="328"/>
    </location>
</feature>
<organism evidence="2">
    <name type="scientific">Chromera velia CCMP2878</name>
    <dbReference type="NCBI Taxonomy" id="1169474"/>
    <lineage>
        <taxon>Eukaryota</taxon>
        <taxon>Sar</taxon>
        <taxon>Alveolata</taxon>
        <taxon>Colpodellida</taxon>
        <taxon>Chromeraceae</taxon>
        <taxon>Chromera</taxon>
    </lineage>
</organism>
<proteinExistence type="predicted"/>
<feature type="compositionally biased region" description="Low complexity" evidence="1">
    <location>
        <begin position="463"/>
        <end position="475"/>
    </location>
</feature>
<evidence type="ECO:0000256" key="1">
    <source>
        <dbReference type="SAM" id="MobiDB-lite"/>
    </source>
</evidence>
<feature type="region of interest" description="Disordered" evidence="1">
    <location>
        <begin position="206"/>
        <end position="229"/>
    </location>
</feature>
<protein>
    <submittedName>
        <fullName evidence="2">Uncharacterized protein</fullName>
    </submittedName>
</protein>
<evidence type="ECO:0000313" key="2">
    <source>
        <dbReference type="EMBL" id="CEM46943.1"/>
    </source>
</evidence>
<feature type="compositionally biased region" description="Polar residues" evidence="1">
    <location>
        <begin position="559"/>
        <end position="583"/>
    </location>
</feature>
<feature type="compositionally biased region" description="Basic and acidic residues" evidence="1">
    <location>
        <begin position="387"/>
        <end position="401"/>
    </location>
</feature>
<name>A0A0G4HRP9_9ALVE</name>
<feature type="compositionally biased region" description="Pro residues" evidence="1">
    <location>
        <begin position="351"/>
        <end position="364"/>
    </location>
</feature>
<reference evidence="2" key="1">
    <citation type="submission" date="2014-11" db="EMBL/GenBank/DDBJ databases">
        <authorList>
            <person name="Otto D Thomas"/>
            <person name="Naeem Raeece"/>
        </authorList>
    </citation>
    <scope>NUCLEOTIDE SEQUENCE</scope>
</reference>
<feature type="region of interest" description="Disordered" evidence="1">
    <location>
        <begin position="1208"/>
        <end position="1264"/>
    </location>
</feature>
<feature type="compositionally biased region" description="Basic residues" evidence="1">
    <location>
        <begin position="1209"/>
        <end position="1224"/>
    </location>
</feature>
<gene>
    <name evidence="2" type="ORF">Cvel_8097</name>
</gene>
<feature type="region of interest" description="Disordered" evidence="1">
    <location>
        <begin position="670"/>
        <end position="828"/>
    </location>
</feature>
<feature type="region of interest" description="Disordered" evidence="1">
    <location>
        <begin position="1141"/>
        <end position="1164"/>
    </location>
</feature>
<feature type="region of interest" description="Disordered" evidence="1">
    <location>
        <begin position="552"/>
        <end position="654"/>
    </location>
</feature>
<feature type="compositionally biased region" description="Acidic residues" evidence="1">
    <location>
        <begin position="1235"/>
        <end position="1264"/>
    </location>
</feature>
<dbReference type="VEuPathDB" id="CryptoDB:Cvel_8097"/>
<feature type="compositionally biased region" description="Polar residues" evidence="1">
    <location>
        <begin position="402"/>
        <end position="413"/>
    </location>
</feature>
<sequence length="1264" mass="138127">MEMTLYHNLRLQPLHQKQAGIPLSQTRIHVVETLSLPMLEDGYIFDEDLEGDLLEEHLKEFSLRELRSTLLFVCAVPKSVRGSGRAVLTRPPSEDARHEDVVTMKSVDVGGESHQWVSEPVCIDSGEVLQFRLQVASQTQPEEDENALSRDCVKVEKEFTAAKEWELEILGETRQVSVPSYSMVVVACRWGDPELLVSSFKRSDLDGRKAERRDEDALAIPPSQSKSTPYLESFHDNLGSGTLHSSSCLSRASSCEAQAGSGRSLSSQTAAMSPERRIAGTDFHCSFPGWDHTSPQSFRKSAWTDSADLEVPVESEDGAEGLTEESNEFFDTRGTASLRLTNREEAGSTPLFPPVSPQRTPPRPAHSLSAAEFHSFSTQRTSTEGEGGERGRSQGEAKKNSEASFDSPSNALQSGLGLDRTSDKEESLTINKKKSPKSNQGTPSAPPTHLMLCWDAGPHRLTPHSSPVRSHSPRSFDQTRPLRTPSTCAFNLPSLSSLNLGRGLSEDLREIGRYQTLFQQELQRIFPIQHDRTENFFPSACQIHQRREVDSLSRVCPLSPSSSPSHDQPTSGDQISFRPSTDSPVGAGGGEEIRHAERPLSHPFSAETAASGSPPLHGVCSTPSHHSREGRSVQRGMQPDRKLGGEVAKEETRLGAWEERKSRKVLVKPIKEASIKQQHRKAKEGNTVGDETQSDSLSGAFPLSSLRDLRCREQTVSNSMRPVSSCVSQGTDHRPSPSSFRKGSASPPPSEKSSHSVGAAPALFLPSPSDRGGCPLSTLGQAETEKEGTKEPHDSLRRDAFVETSFSPSSFSYSSAASSSSSRGIPFSASEGRLSFFSVASQNMEDREICADRHEGERGRGDIGRLRFCTGTKAGIHIVTDKDETEDAMNSGGRCEGMVGAESVSEVHTGSDSLVSASSESERLSFPVSRLQGGVDHQDFASTLSSTESLTWSEKGGGGRYLVRVSSESQALRMSPGSQQRGDVAGGKRAETDEIGGREGGKGPGLESSEKEKTKKTEMRTQTKKRRREIETLHSELSSLWRDASPFPSSSPFTLSNPPLPQHDPATFEVLPEPPKRLCSIQEVSSTHRLRKHSAAEAATSFSKVPAFVSSPFCHTKASPPHSLLHASETNALFDGGREKPVQRAEGRMGGKGRKLERGAGKEGGVKKTNVKKRLCVHGTRRYDCVPCGGKYVCEHRRLRRFCRDCSGPRKRPGKCVKPRAGRVCRRENGPIGEGEADSESMESESDCGEEEEEEEEEEKEEEH</sequence>
<dbReference type="AlphaFoldDB" id="A0A0G4HRP9"/>
<accession>A0A0G4HRP9</accession>
<feature type="compositionally biased region" description="Basic and acidic residues" evidence="1">
    <location>
        <begin position="591"/>
        <end position="600"/>
    </location>
</feature>
<feature type="compositionally biased region" description="Basic and acidic residues" evidence="1">
    <location>
        <begin position="986"/>
        <end position="1001"/>
    </location>
</feature>
<feature type="compositionally biased region" description="Polar residues" evidence="1">
    <location>
        <begin position="968"/>
        <end position="981"/>
    </location>
</feature>
<feature type="compositionally biased region" description="Polar residues" evidence="1">
    <location>
        <begin position="714"/>
        <end position="741"/>
    </location>
</feature>
<feature type="region of interest" description="Disordered" evidence="1">
    <location>
        <begin position="968"/>
        <end position="1029"/>
    </location>
</feature>
<feature type="compositionally biased region" description="Low complexity" evidence="1">
    <location>
        <begin position="805"/>
        <end position="828"/>
    </location>
</feature>
<feature type="compositionally biased region" description="Basic and acidic residues" evidence="1">
    <location>
        <begin position="783"/>
        <end position="801"/>
    </location>
</feature>
<dbReference type="EMBL" id="CDMZ01003596">
    <property type="protein sequence ID" value="CEM46943.1"/>
    <property type="molecule type" value="Genomic_DNA"/>
</dbReference>
<feature type="compositionally biased region" description="Basic and acidic residues" evidence="1">
    <location>
        <begin position="626"/>
        <end position="654"/>
    </location>
</feature>
<feature type="compositionally biased region" description="Basic and acidic residues" evidence="1">
    <location>
        <begin position="206"/>
        <end position="216"/>
    </location>
</feature>
<feature type="region of interest" description="Disordered" evidence="1">
    <location>
        <begin position="309"/>
        <end position="484"/>
    </location>
</feature>